<dbReference type="AlphaFoldDB" id="A0A161HNA1"/>
<dbReference type="EMBL" id="CP014503">
    <property type="protein sequence ID" value="ANB15577.1"/>
    <property type="molecule type" value="Genomic_DNA"/>
</dbReference>
<reference evidence="3 4" key="1">
    <citation type="submission" date="2016-02" db="EMBL/GenBank/DDBJ databases">
        <title>Complete genome sequence and transcriptome regulation of the pentose utilising yeast Sugiyamaella lignohabitans.</title>
        <authorList>
            <person name="Bellasio M."/>
            <person name="Peymann A."/>
            <person name="Valli M."/>
            <person name="Sipitzky M."/>
            <person name="Graf A."/>
            <person name="Sauer M."/>
            <person name="Marx H."/>
            <person name="Mattanovich D."/>
        </authorList>
    </citation>
    <scope>NUCLEOTIDE SEQUENCE [LARGE SCALE GENOMIC DNA]</scope>
    <source>
        <strain evidence="3 4">CBS 10342</strain>
    </source>
</reference>
<protein>
    <submittedName>
        <fullName evidence="3">Microfibrillar-associated protein family protein</fullName>
    </submittedName>
</protein>
<dbReference type="Proteomes" id="UP000189580">
    <property type="component" value="Chromosome b"/>
</dbReference>
<gene>
    <name evidence="3" type="ORF">AWJ20_3205</name>
</gene>
<feature type="domain" description="Micro-fibrillar-associated protein 1 C-terminal" evidence="2">
    <location>
        <begin position="169"/>
        <end position="393"/>
    </location>
</feature>
<feature type="compositionally biased region" description="Basic and acidic residues" evidence="1">
    <location>
        <begin position="267"/>
        <end position="288"/>
    </location>
</feature>
<feature type="compositionally biased region" description="Basic and acidic residues" evidence="1">
    <location>
        <begin position="135"/>
        <end position="144"/>
    </location>
</feature>
<dbReference type="InterPro" id="IPR033194">
    <property type="entry name" value="MFAP1"/>
</dbReference>
<evidence type="ECO:0000256" key="1">
    <source>
        <dbReference type="SAM" id="MobiDB-lite"/>
    </source>
</evidence>
<feature type="region of interest" description="Disordered" evidence="1">
    <location>
        <begin position="1"/>
        <end position="228"/>
    </location>
</feature>
<dbReference type="Pfam" id="PF06991">
    <property type="entry name" value="MFAP1"/>
    <property type="match status" value="1"/>
</dbReference>
<evidence type="ECO:0000313" key="3">
    <source>
        <dbReference type="EMBL" id="ANB15577.1"/>
    </source>
</evidence>
<feature type="compositionally biased region" description="Acidic residues" evidence="1">
    <location>
        <begin position="27"/>
        <end position="51"/>
    </location>
</feature>
<dbReference type="OrthoDB" id="1111734at2759"/>
<feature type="region of interest" description="Disordered" evidence="1">
    <location>
        <begin position="243"/>
        <end position="331"/>
    </location>
</feature>
<dbReference type="RefSeq" id="XP_018738054.1">
    <property type="nucleotide sequence ID" value="XM_018880213.1"/>
</dbReference>
<feature type="compositionally biased region" description="Polar residues" evidence="1">
    <location>
        <begin position="190"/>
        <end position="207"/>
    </location>
</feature>
<feature type="compositionally biased region" description="Acidic residues" evidence="1">
    <location>
        <begin position="83"/>
        <end position="107"/>
    </location>
</feature>
<dbReference type="PANTHER" id="PTHR15327">
    <property type="entry name" value="MICROFIBRIL-ASSOCIATED PROTEIN"/>
    <property type="match status" value="1"/>
</dbReference>
<feature type="compositionally biased region" description="Basic and acidic residues" evidence="1">
    <location>
        <begin position="298"/>
        <end position="323"/>
    </location>
</feature>
<accession>A0A161HNA1</accession>
<dbReference type="InterPro" id="IPR009730">
    <property type="entry name" value="MFAP1_C"/>
</dbReference>
<feature type="region of interest" description="Disordered" evidence="1">
    <location>
        <begin position="381"/>
        <end position="404"/>
    </location>
</feature>
<keyword evidence="4" id="KW-1185">Reference proteome</keyword>
<feature type="compositionally biased region" description="Acidic residues" evidence="1">
    <location>
        <begin position="254"/>
        <end position="266"/>
    </location>
</feature>
<name>A0A161HNA1_9ASCO</name>
<feature type="compositionally biased region" description="Basic and acidic residues" evidence="1">
    <location>
        <begin position="387"/>
        <end position="404"/>
    </location>
</feature>
<feature type="compositionally biased region" description="Polar residues" evidence="1">
    <location>
        <begin position="110"/>
        <end position="119"/>
    </location>
</feature>
<sequence length="404" mass="47126">MSGKYQSKPYRPAKPRRYFPGRPISGEEFEDEDEEDVQEDVDEDDEQEIEREQEAANFQNRDNIEQLSDTVEVKKESEIQESIVEDESTEGEYVTEEEDVEEEEPEETVNIKQEPNNLTDHIKQDPDRAQFTTDESIKVKKEEKPDEQDEEEDSEGSSDSSGTEDESDESDSEDQVTLARPVFIRKNKRNQAAVSKLTESNTATGPSKQHETAAPPQDTGLKINRKEETLKMIESTIRQERAEEAAKFASDNQGLDEVDDTDDLDPVAEREAWKERELARLRRARQELEQEEAEKEEIENRRQMNERELTRQDQEKIEQERKAKSERHKAGYMQKYYHRGAFYQEDEILKRDFSEAVEDDYKDKSVLPKALQVRSGLGLKGRSKYRTLAEEDTTREPDTKRSRR</sequence>
<dbReference type="GeneID" id="30035202"/>
<proteinExistence type="predicted"/>
<evidence type="ECO:0000259" key="2">
    <source>
        <dbReference type="Pfam" id="PF06991"/>
    </source>
</evidence>
<feature type="compositionally biased region" description="Polar residues" evidence="1">
    <location>
        <begin position="56"/>
        <end position="69"/>
    </location>
</feature>
<dbReference type="KEGG" id="slb:AWJ20_3205"/>
<organism evidence="3 4">
    <name type="scientific">Sugiyamaella lignohabitans</name>
    <dbReference type="NCBI Taxonomy" id="796027"/>
    <lineage>
        <taxon>Eukaryota</taxon>
        <taxon>Fungi</taxon>
        <taxon>Dikarya</taxon>
        <taxon>Ascomycota</taxon>
        <taxon>Saccharomycotina</taxon>
        <taxon>Dipodascomycetes</taxon>
        <taxon>Dipodascales</taxon>
        <taxon>Trichomonascaceae</taxon>
        <taxon>Sugiyamaella</taxon>
    </lineage>
</organism>
<evidence type="ECO:0000313" key="4">
    <source>
        <dbReference type="Proteomes" id="UP000189580"/>
    </source>
</evidence>
<feature type="compositionally biased region" description="Acidic residues" evidence="1">
    <location>
        <begin position="145"/>
        <end position="174"/>
    </location>
</feature>